<dbReference type="AlphaFoldDB" id="A0AAE3VD65"/>
<dbReference type="RefSeq" id="WP_307259170.1">
    <property type="nucleotide sequence ID" value="NZ_JAUSVL010000001.1"/>
</dbReference>
<comment type="caution">
    <text evidence="2">The sequence shown here is derived from an EMBL/GenBank/DDBJ whole genome shotgun (WGS) entry which is preliminary data.</text>
</comment>
<evidence type="ECO:0008006" key="4">
    <source>
        <dbReference type="Google" id="ProtNLM"/>
    </source>
</evidence>
<reference evidence="2" key="1">
    <citation type="submission" date="2023-07" db="EMBL/GenBank/DDBJ databases">
        <title>Genomic Encyclopedia of Type Strains, Phase IV (KMG-IV): sequencing the most valuable type-strain genomes for metagenomic binning, comparative biology and taxonomic classification.</title>
        <authorList>
            <person name="Goeker M."/>
        </authorList>
    </citation>
    <scope>NUCLEOTIDE SEQUENCE</scope>
    <source>
        <strain evidence="2">DSM 24202</strain>
    </source>
</reference>
<evidence type="ECO:0000256" key="1">
    <source>
        <dbReference type="SAM" id="SignalP"/>
    </source>
</evidence>
<sequence>MRGVLVVFICGILSVAALADSLRAGGKSYSGMFAGYAKGRVQFQEWTATEPLQMELRRVERLKIAKPSPVKYTLSGAPKKVLTAPFLGIKNGAFLFAAGDDELRYFSRQIGRIDVKIDYRAFMAEAQRAAAGKGDDDDDQDGPLRARDMVVDNQVTVVHFHHDGSAASTRQGNLAQRLCDDSRGGAAYVRVLVKDGDDPVAQANKLRSLPQFWFYDRRGELSGKLAERFTEEDISKAFEAAHKGR</sequence>
<feature type="signal peptide" evidence="1">
    <location>
        <begin position="1"/>
        <end position="19"/>
    </location>
</feature>
<proteinExistence type="predicted"/>
<gene>
    <name evidence="2" type="ORF">J3R75_000113</name>
</gene>
<name>A0AAE3VD65_9BACT</name>
<keyword evidence="3" id="KW-1185">Reference proteome</keyword>
<organism evidence="2 3">
    <name type="scientific">Oligosphaera ethanolica</name>
    <dbReference type="NCBI Taxonomy" id="760260"/>
    <lineage>
        <taxon>Bacteria</taxon>
        <taxon>Pseudomonadati</taxon>
        <taxon>Lentisphaerota</taxon>
        <taxon>Oligosphaeria</taxon>
        <taxon>Oligosphaerales</taxon>
        <taxon>Oligosphaeraceae</taxon>
        <taxon>Oligosphaera</taxon>
    </lineage>
</organism>
<evidence type="ECO:0000313" key="2">
    <source>
        <dbReference type="EMBL" id="MDQ0288006.1"/>
    </source>
</evidence>
<feature type="chain" id="PRO_5042247398" description="Thioredoxin domain-containing protein" evidence="1">
    <location>
        <begin position="20"/>
        <end position="245"/>
    </location>
</feature>
<evidence type="ECO:0000313" key="3">
    <source>
        <dbReference type="Proteomes" id="UP001238163"/>
    </source>
</evidence>
<dbReference type="EMBL" id="JAUSVL010000001">
    <property type="protein sequence ID" value="MDQ0288006.1"/>
    <property type="molecule type" value="Genomic_DNA"/>
</dbReference>
<dbReference type="Proteomes" id="UP001238163">
    <property type="component" value="Unassembled WGS sequence"/>
</dbReference>
<accession>A0AAE3VD65</accession>
<keyword evidence="1" id="KW-0732">Signal</keyword>
<protein>
    <recommendedName>
        <fullName evidence="4">Thioredoxin domain-containing protein</fullName>
    </recommendedName>
</protein>